<feature type="region of interest" description="Disordered" evidence="1">
    <location>
        <begin position="90"/>
        <end position="110"/>
    </location>
</feature>
<organism evidence="2 3">
    <name type="scientific">Rangifer tarandus platyrhynchus</name>
    <name type="common">Svalbard reindeer</name>
    <dbReference type="NCBI Taxonomy" id="3082113"/>
    <lineage>
        <taxon>Eukaryota</taxon>
        <taxon>Metazoa</taxon>
        <taxon>Chordata</taxon>
        <taxon>Craniata</taxon>
        <taxon>Vertebrata</taxon>
        <taxon>Euteleostomi</taxon>
        <taxon>Mammalia</taxon>
        <taxon>Eutheria</taxon>
        <taxon>Laurasiatheria</taxon>
        <taxon>Artiodactyla</taxon>
        <taxon>Ruminantia</taxon>
        <taxon>Pecora</taxon>
        <taxon>Cervidae</taxon>
        <taxon>Odocoileinae</taxon>
        <taxon>Rangifer</taxon>
    </lineage>
</organism>
<feature type="compositionally biased region" description="Basic and acidic residues" evidence="1">
    <location>
        <begin position="90"/>
        <end position="102"/>
    </location>
</feature>
<dbReference type="EMBL" id="OX459940">
    <property type="protein sequence ID" value="CAI9174065.1"/>
    <property type="molecule type" value="Genomic_DNA"/>
</dbReference>
<proteinExistence type="predicted"/>
<keyword evidence="3" id="KW-1185">Reference proteome</keyword>
<dbReference type="Proteomes" id="UP001176941">
    <property type="component" value="Chromosome 4"/>
</dbReference>
<gene>
    <name evidence="2" type="ORF">MRATA1EN1_LOCUS23027</name>
</gene>
<name>A0ABN8ZKM3_RANTA</name>
<protein>
    <submittedName>
        <fullName evidence="2">Uncharacterized protein</fullName>
    </submittedName>
</protein>
<reference evidence="2" key="1">
    <citation type="submission" date="2023-04" db="EMBL/GenBank/DDBJ databases">
        <authorList>
            <consortium name="ELIXIR-Norway"/>
        </authorList>
    </citation>
    <scope>NUCLEOTIDE SEQUENCE [LARGE SCALE GENOMIC DNA]</scope>
</reference>
<accession>A0ABN8ZKM3</accession>
<evidence type="ECO:0000313" key="3">
    <source>
        <dbReference type="Proteomes" id="UP001176941"/>
    </source>
</evidence>
<evidence type="ECO:0000256" key="1">
    <source>
        <dbReference type="SAM" id="MobiDB-lite"/>
    </source>
</evidence>
<evidence type="ECO:0000313" key="2">
    <source>
        <dbReference type="EMBL" id="CAI9174065.1"/>
    </source>
</evidence>
<sequence length="110" mass="12290">MFVVLLPHPSLNLPSSFPSSVLSCSEKQEWRQYRDLSLCWLTIESMPGSRPVLPSSALRLSVSQEPERCHTQVPPWGSFLALNALNPVGPDHREDLDSEGKRPLLLPCGR</sequence>